<reference evidence="1" key="2">
    <citation type="submission" date="2020-06" db="EMBL/GenBank/DDBJ databases">
        <title>Helianthus annuus Genome sequencing and assembly Release 2.</title>
        <authorList>
            <person name="Gouzy J."/>
            <person name="Langlade N."/>
            <person name="Munos S."/>
        </authorList>
    </citation>
    <scope>NUCLEOTIDE SEQUENCE</scope>
    <source>
        <tissue evidence="1">Leaves</tissue>
    </source>
</reference>
<evidence type="ECO:0000313" key="1">
    <source>
        <dbReference type="EMBL" id="KAF5764243.1"/>
    </source>
</evidence>
<dbReference type="Gramene" id="mRNA:HanXRQr2_Chr15g0689751">
    <property type="protein sequence ID" value="mRNA:HanXRQr2_Chr15g0689751"/>
    <property type="gene ID" value="HanXRQr2_Chr15g0689751"/>
</dbReference>
<name>A0A9K3E1J7_HELAN</name>
<protein>
    <submittedName>
        <fullName evidence="1">Uncharacterized protein</fullName>
    </submittedName>
</protein>
<keyword evidence="2" id="KW-1185">Reference proteome</keyword>
<dbReference type="AlphaFoldDB" id="A0A9K3E1J7"/>
<sequence length="114" mass="12815">MKRDALYAVPQKGREAEPMCPATAVKRARASNDKKDRRIRVLKQGGSANGASCFNHIGWENVFNYSISFYRLGCCNFTGRHADGSLPVEDFNLELENQSGEKVKLGTKDDQRYN</sequence>
<comment type="caution">
    <text evidence="1">The sequence shown here is derived from an EMBL/GenBank/DDBJ whole genome shotgun (WGS) entry which is preliminary data.</text>
</comment>
<evidence type="ECO:0000313" key="2">
    <source>
        <dbReference type="Proteomes" id="UP000215914"/>
    </source>
</evidence>
<dbReference type="Proteomes" id="UP000215914">
    <property type="component" value="Unassembled WGS sequence"/>
</dbReference>
<accession>A0A9K3E1J7</accession>
<gene>
    <name evidence="1" type="ORF">HanXRQr2_Chr15g0689751</name>
</gene>
<dbReference type="EMBL" id="MNCJ02000330">
    <property type="protein sequence ID" value="KAF5764243.1"/>
    <property type="molecule type" value="Genomic_DNA"/>
</dbReference>
<proteinExistence type="predicted"/>
<reference evidence="1" key="1">
    <citation type="journal article" date="2017" name="Nature">
        <title>The sunflower genome provides insights into oil metabolism, flowering and Asterid evolution.</title>
        <authorList>
            <person name="Badouin H."/>
            <person name="Gouzy J."/>
            <person name="Grassa C.J."/>
            <person name="Murat F."/>
            <person name="Staton S.E."/>
            <person name="Cottret L."/>
            <person name="Lelandais-Briere C."/>
            <person name="Owens G.L."/>
            <person name="Carrere S."/>
            <person name="Mayjonade B."/>
            <person name="Legrand L."/>
            <person name="Gill N."/>
            <person name="Kane N.C."/>
            <person name="Bowers J.E."/>
            <person name="Hubner S."/>
            <person name="Bellec A."/>
            <person name="Berard A."/>
            <person name="Berges H."/>
            <person name="Blanchet N."/>
            <person name="Boniface M.C."/>
            <person name="Brunel D."/>
            <person name="Catrice O."/>
            <person name="Chaidir N."/>
            <person name="Claudel C."/>
            <person name="Donnadieu C."/>
            <person name="Faraut T."/>
            <person name="Fievet G."/>
            <person name="Helmstetter N."/>
            <person name="King M."/>
            <person name="Knapp S.J."/>
            <person name="Lai Z."/>
            <person name="Le Paslier M.C."/>
            <person name="Lippi Y."/>
            <person name="Lorenzon L."/>
            <person name="Mandel J.R."/>
            <person name="Marage G."/>
            <person name="Marchand G."/>
            <person name="Marquand E."/>
            <person name="Bret-Mestries E."/>
            <person name="Morien E."/>
            <person name="Nambeesan S."/>
            <person name="Nguyen T."/>
            <person name="Pegot-Espagnet P."/>
            <person name="Pouilly N."/>
            <person name="Raftis F."/>
            <person name="Sallet E."/>
            <person name="Schiex T."/>
            <person name="Thomas J."/>
            <person name="Vandecasteele C."/>
            <person name="Vares D."/>
            <person name="Vear F."/>
            <person name="Vautrin S."/>
            <person name="Crespi M."/>
            <person name="Mangin B."/>
            <person name="Burke J.M."/>
            <person name="Salse J."/>
            <person name="Munos S."/>
            <person name="Vincourt P."/>
            <person name="Rieseberg L.H."/>
            <person name="Langlade N.B."/>
        </authorList>
    </citation>
    <scope>NUCLEOTIDE SEQUENCE</scope>
    <source>
        <tissue evidence="1">Leaves</tissue>
    </source>
</reference>
<organism evidence="1 2">
    <name type="scientific">Helianthus annuus</name>
    <name type="common">Common sunflower</name>
    <dbReference type="NCBI Taxonomy" id="4232"/>
    <lineage>
        <taxon>Eukaryota</taxon>
        <taxon>Viridiplantae</taxon>
        <taxon>Streptophyta</taxon>
        <taxon>Embryophyta</taxon>
        <taxon>Tracheophyta</taxon>
        <taxon>Spermatophyta</taxon>
        <taxon>Magnoliopsida</taxon>
        <taxon>eudicotyledons</taxon>
        <taxon>Gunneridae</taxon>
        <taxon>Pentapetalae</taxon>
        <taxon>asterids</taxon>
        <taxon>campanulids</taxon>
        <taxon>Asterales</taxon>
        <taxon>Asteraceae</taxon>
        <taxon>Asteroideae</taxon>
        <taxon>Heliantheae alliance</taxon>
        <taxon>Heliantheae</taxon>
        <taxon>Helianthus</taxon>
    </lineage>
</organism>